<sequence>MGKQREVWQHKLQTAKEPVWAVLNVAETNFQDIKLSVYHLQRSDGTEFTCKENDLYMLKMDDIYQMYLAFQEIPGIRDKTAQNGLDALKRFMIRQIKFFASHDLQMALETNMPKTNLTRPKLYRQELEDFPETLKIVKEKLQPIREAFKERQQKYADATNAELKEAHRIDNILQAIERQLDRRNS</sequence>
<dbReference type="AlphaFoldDB" id="A0AAV0F735"/>
<organism evidence="1 2">
    <name type="scientific">Cuscuta epithymum</name>
    <dbReference type="NCBI Taxonomy" id="186058"/>
    <lineage>
        <taxon>Eukaryota</taxon>
        <taxon>Viridiplantae</taxon>
        <taxon>Streptophyta</taxon>
        <taxon>Embryophyta</taxon>
        <taxon>Tracheophyta</taxon>
        <taxon>Spermatophyta</taxon>
        <taxon>Magnoliopsida</taxon>
        <taxon>eudicotyledons</taxon>
        <taxon>Gunneridae</taxon>
        <taxon>Pentapetalae</taxon>
        <taxon>asterids</taxon>
        <taxon>lamiids</taxon>
        <taxon>Solanales</taxon>
        <taxon>Convolvulaceae</taxon>
        <taxon>Cuscuteae</taxon>
        <taxon>Cuscuta</taxon>
        <taxon>Cuscuta subgen. Cuscuta</taxon>
    </lineage>
</organism>
<comment type="caution">
    <text evidence="1">The sequence shown here is derived from an EMBL/GenBank/DDBJ whole genome shotgun (WGS) entry which is preliminary data.</text>
</comment>
<protein>
    <submittedName>
        <fullName evidence="1">Uncharacterized protein</fullName>
    </submittedName>
</protein>
<accession>A0AAV0F735</accession>
<keyword evidence="2" id="KW-1185">Reference proteome</keyword>
<reference evidence="1" key="1">
    <citation type="submission" date="2022-07" db="EMBL/GenBank/DDBJ databases">
        <authorList>
            <person name="Macas J."/>
            <person name="Novak P."/>
            <person name="Neumann P."/>
        </authorList>
    </citation>
    <scope>NUCLEOTIDE SEQUENCE</scope>
</reference>
<feature type="non-terminal residue" evidence="1">
    <location>
        <position position="185"/>
    </location>
</feature>
<dbReference type="Proteomes" id="UP001152523">
    <property type="component" value="Unassembled WGS sequence"/>
</dbReference>
<proteinExistence type="predicted"/>
<gene>
    <name evidence="1" type="ORF">CEPIT_LOCUS31254</name>
</gene>
<evidence type="ECO:0000313" key="2">
    <source>
        <dbReference type="Proteomes" id="UP001152523"/>
    </source>
</evidence>
<dbReference type="EMBL" id="CAMAPF010000965">
    <property type="protein sequence ID" value="CAH9131241.1"/>
    <property type="molecule type" value="Genomic_DNA"/>
</dbReference>
<name>A0AAV0F735_9ASTE</name>
<evidence type="ECO:0000313" key="1">
    <source>
        <dbReference type="EMBL" id="CAH9131241.1"/>
    </source>
</evidence>